<evidence type="ECO:0000313" key="3">
    <source>
        <dbReference type="Proteomes" id="UP000315628"/>
    </source>
</evidence>
<dbReference type="AlphaFoldDB" id="A0A560WGJ7"/>
<dbReference type="RefSeq" id="WP_144854809.1">
    <property type="nucleotide sequence ID" value="NZ_BAAAYT010000001.1"/>
</dbReference>
<sequence length="212" mass="21265">MTLTPDRTAGRAGEHAASASPPAGQALAATLDDPQVVASLTTILEHADLLAVLIEGLDQLVARSEVIGDSLLAGIDELRDVDTGTAPPLSELARSGMSLASVLPKAAPGIAAAAESGVIERLLSSDIASPEAVEGLAVIARGVGRGSAAFETGRAVDASGVRGITRVLRDPDIQRALTYGATIAKAIGQELAAGRAQGGAETTGNTTEQSAR</sequence>
<dbReference type="Pfam" id="PF07849">
    <property type="entry name" value="DUF1641"/>
    <property type="match status" value="1"/>
</dbReference>
<gene>
    <name evidence="2" type="ORF">FB557_0192</name>
</gene>
<protein>
    <submittedName>
        <fullName evidence="2">Uncharacterized protein DUF1641</fullName>
    </submittedName>
</protein>
<accession>A0A560WGJ7</accession>
<proteinExistence type="predicted"/>
<evidence type="ECO:0000313" key="2">
    <source>
        <dbReference type="EMBL" id="TWD16660.1"/>
    </source>
</evidence>
<dbReference type="OrthoDB" id="3789971at2"/>
<keyword evidence="3" id="KW-1185">Reference proteome</keyword>
<dbReference type="Proteomes" id="UP000315628">
    <property type="component" value="Unassembled WGS sequence"/>
</dbReference>
<name>A0A560WGJ7_9MICO</name>
<feature type="region of interest" description="Disordered" evidence="1">
    <location>
        <begin position="1"/>
        <end position="23"/>
    </location>
</feature>
<evidence type="ECO:0000256" key="1">
    <source>
        <dbReference type="SAM" id="MobiDB-lite"/>
    </source>
</evidence>
<reference evidence="2 3" key="1">
    <citation type="submission" date="2019-06" db="EMBL/GenBank/DDBJ databases">
        <title>Sequencing the genomes of 1000 actinobacteria strains.</title>
        <authorList>
            <person name="Klenk H.-P."/>
        </authorList>
    </citation>
    <scope>NUCLEOTIDE SEQUENCE [LARGE SCALE GENOMIC DNA]</scope>
    <source>
        <strain evidence="2 3">DSM 18935</strain>
    </source>
</reference>
<organism evidence="2 3">
    <name type="scientific">Marihabitans asiaticum</name>
    <dbReference type="NCBI Taxonomy" id="415218"/>
    <lineage>
        <taxon>Bacteria</taxon>
        <taxon>Bacillati</taxon>
        <taxon>Actinomycetota</taxon>
        <taxon>Actinomycetes</taxon>
        <taxon>Micrococcales</taxon>
        <taxon>Intrasporangiaceae</taxon>
        <taxon>Marihabitans</taxon>
    </lineage>
</organism>
<comment type="caution">
    <text evidence="2">The sequence shown here is derived from an EMBL/GenBank/DDBJ whole genome shotgun (WGS) entry which is preliminary data.</text>
</comment>
<dbReference type="InterPro" id="IPR012440">
    <property type="entry name" value="DUF1641"/>
</dbReference>
<dbReference type="EMBL" id="VIUW01000001">
    <property type="protein sequence ID" value="TWD16660.1"/>
    <property type="molecule type" value="Genomic_DNA"/>
</dbReference>